<dbReference type="SMART" id="SM00345">
    <property type="entry name" value="HTH_GNTR"/>
    <property type="match status" value="1"/>
</dbReference>
<dbReference type="SUPFAM" id="SSF53383">
    <property type="entry name" value="PLP-dependent transferases"/>
    <property type="match status" value="1"/>
</dbReference>
<evidence type="ECO:0000256" key="3">
    <source>
        <dbReference type="ARBA" id="ARBA00022898"/>
    </source>
</evidence>
<keyword evidence="6" id="KW-0804">Transcription</keyword>
<keyword evidence="3" id="KW-0663">Pyridoxal phosphate</keyword>
<dbReference type="Pfam" id="PF00155">
    <property type="entry name" value="Aminotran_1_2"/>
    <property type="match status" value="1"/>
</dbReference>
<dbReference type="Pfam" id="PF00392">
    <property type="entry name" value="GntR"/>
    <property type="match status" value="1"/>
</dbReference>
<dbReference type="InterPro" id="IPR051446">
    <property type="entry name" value="HTH_trans_reg/aminotransferase"/>
</dbReference>
<dbReference type="SUPFAM" id="SSF46785">
    <property type="entry name" value="Winged helix' DNA-binding domain"/>
    <property type="match status" value="1"/>
</dbReference>
<reference evidence="10" key="1">
    <citation type="journal article" date="2019" name="Int. J. Syst. Evol. Microbiol.">
        <title>The Global Catalogue of Microorganisms (GCM) 10K type strain sequencing project: providing services to taxonomists for standard genome sequencing and annotation.</title>
        <authorList>
            <consortium name="The Broad Institute Genomics Platform"/>
            <consortium name="The Broad Institute Genome Sequencing Center for Infectious Disease"/>
            <person name="Wu L."/>
            <person name="Ma J."/>
        </authorList>
    </citation>
    <scope>NUCLEOTIDE SEQUENCE [LARGE SCALE GENOMIC DNA]</scope>
    <source>
        <strain evidence="10">CCUG 48316</strain>
    </source>
</reference>
<gene>
    <name evidence="9" type="ORF">ACFQE0_24670</name>
</gene>
<dbReference type="InterPro" id="IPR036390">
    <property type="entry name" value="WH_DNA-bd_sf"/>
</dbReference>
<dbReference type="InterPro" id="IPR015422">
    <property type="entry name" value="PyrdxlP-dep_Trfase_small"/>
</dbReference>
<comment type="caution">
    <text evidence="9">The sequence shown here is derived from an EMBL/GenBank/DDBJ whole genome shotgun (WGS) entry which is preliminary data.</text>
</comment>
<evidence type="ECO:0000313" key="10">
    <source>
        <dbReference type="Proteomes" id="UP001596292"/>
    </source>
</evidence>
<name>A0ABW2BR31_9HYPH</name>
<evidence type="ECO:0000256" key="5">
    <source>
        <dbReference type="ARBA" id="ARBA00023125"/>
    </source>
</evidence>
<dbReference type="Gene3D" id="1.10.10.10">
    <property type="entry name" value="Winged helix-like DNA-binding domain superfamily/Winged helix DNA-binding domain"/>
    <property type="match status" value="1"/>
</dbReference>
<feature type="domain" description="HTH gntR-type" evidence="8">
    <location>
        <begin position="3"/>
        <end position="71"/>
    </location>
</feature>
<dbReference type="InterPro" id="IPR036388">
    <property type="entry name" value="WH-like_DNA-bd_sf"/>
</dbReference>
<keyword evidence="10" id="KW-1185">Reference proteome</keyword>
<proteinExistence type="inferred from homology"/>
<evidence type="ECO:0000256" key="6">
    <source>
        <dbReference type="ARBA" id="ARBA00023163"/>
    </source>
</evidence>
<keyword evidence="9" id="KW-0032">Aminotransferase</keyword>
<dbReference type="InterPro" id="IPR004839">
    <property type="entry name" value="Aminotransferase_I/II_large"/>
</dbReference>
<dbReference type="PANTHER" id="PTHR46577">
    <property type="entry name" value="HTH-TYPE TRANSCRIPTIONAL REGULATORY PROTEIN GABR"/>
    <property type="match status" value="1"/>
</dbReference>
<keyword evidence="9" id="KW-0808">Transferase</keyword>
<dbReference type="CDD" id="cd07377">
    <property type="entry name" value="WHTH_GntR"/>
    <property type="match status" value="1"/>
</dbReference>
<dbReference type="InterPro" id="IPR015421">
    <property type="entry name" value="PyrdxlP-dep_Trfase_major"/>
</dbReference>
<evidence type="ECO:0000256" key="4">
    <source>
        <dbReference type="ARBA" id="ARBA00023015"/>
    </source>
</evidence>
<dbReference type="InterPro" id="IPR000524">
    <property type="entry name" value="Tscrpt_reg_HTH_GntR"/>
</dbReference>
<keyword evidence="5" id="KW-0238">DNA-binding</keyword>
<evidence type="ECO:0000256" key="1">
    <source>
        <dbReference type="ARBA" id="ARBA00005384"/>
    </source>
</evidence>
<evidence type="ECO:0000256" key="2">
    <source>
        <dbReference type="ARBA" id="ARBA00016004"/>
    </source>
</evidence>
<dbReference type="PANTHER" id="PTHR46577:SF1">
    <property type="entry name" value="HTH-TYPE TRANSCRIPTIONAL REGULATORY PROTEIN GABR"/>
    <property type="match status" value="1"/>
</dbReference>
<dbReference type="Gene3D" id="3.90.1150.10">
    <property type="entry name" value="Aspartate Aminotransferase, domain 1"/>
    <property type="match status" value="1"/>
</dbReference>
<protein>
    <recommendedName>
        <fullName evidence="2">8-amino-7-oxononanoate synthase</fullName>
    </recommendedName>
    <alternativeName>
        <fullName evidence="7">Alpha-oxoamine synthase</fullName>
    </alternativeName>
</protein>
<dbReference type="PROSITE" id="PS50949">
    <property type="entry name" value="HTH_GNTR"/>
    <property type="match status" value="1"/>
</dbReference>
<comment type="similarity">
    <text evidence="1">In the C-terminal section; belongs to the class-I pyridoxal-phosphate-dependent aminotransferase family.</text>
</comment>
<dbReference type="Gene3D" id="3.40.640.10">
    <property type="entry name" value="Type I PLP-dependent aspartate aminotransferase-like (Major domain)"/>
    <property type="match status" value="1"/>
</dbReference>
<dbReference type="EMBL" id="JBHSWN010000001">
    <property type="protein sequence ID" value="MFC6792471.1"/>
    <property type="molecule type" value="Genomic_DNA"/>
</dbReference>
<sequence length="445" mass="47036">MASRDFRDVADEVAADMAAGRLKPGDRLPPQRDFAYARGIAVSTASRVYAELARRGLVIGEVGRGTYVRSDLNSPRAIPVEPPSSAIDLQRTVTFLPEQEALLTETLAKLGRGPAIEAAMQQVGPMGTPQAQRVAAQFLSVEGYAPNPSDIRFAGNGRQAIAAALAALASPGERIGCEPLTYPVVKGIASRLGIALIPLAMDDEGLCPDSIIQAHRVTPLSGLYLQPSLQNPLGTTMGPRRRADLAAILERTGLIAIEDAVYGFHAEIAPLAALAPQHTILIDSLSKRVAPGLTVGMLAAPPGMGDQLGVSLRQGGWTTTGFPLAAGIHWMGSGVADRLAAIKRKDAAERQVIARAVLSDLEVVGDPRAYHLWLRLPEFWRAEAYATAALRRGIALIPSSAFAVVPGHAQNAVRIALAAPARNDLALALGRLRTLALSGDEQIME</sequence>
<evidence type="ECO:0000256" key="7">
    <source>
        <dbReference type="ARBA" id="ARBA00031658"/>
    </source>
</evidence>
<dbReference type="InterPro" id="IPR015424">
    <property type="entry name" value="PyrdxlP-dep_Trfase"/>
</dbReference>
<dbReference type="RefSeq" id="WP_378974390.1">
    <property type="nucleotide sequence ID" value="NZ_JBHSWN010000001.1"/>
</dbReference>
<evidence type="ECO:0000313" key="9">
    <source>
        <dbReference type="EMBL" id="MFC6792471.1"/>
    </source>
</evidence>
<dbReference type="CDD" id="cd00609">
    <property type="entry name" value="AAT_like"/>
    <property type="match status" value="1"/>
</dbReference>
<accession>A0ABW2BR31</accession>
<keyword evidence="4" id="KW-0805">Transcription regulation</keyword>
<dbReference type="Proteomes" id="UP001596292">
    <property type="component" value="Unassembled WGS sequence"/>
</dbReference>
<dbReference type="GO" id="GO:0008483">
    <property type="term" value="F:transaminase activity"/>
    <property type="evidence" value="ECO:0007669"/>
    <property type="project" value="UniProtKB-KW"/>
</dbReference>
<organism evidence="9 10">
    <name type="scientific">Methylobacterium komagatae</name>
    <dbReference type="NCBI Taxonomy" id="374425"/>
    <lineage>
        <taxon>Bacteria</taxon>
        <taxon>Pseudomonadati</taxon>
        <taxon>Pseudomonadota</taxon>
        <taxon>Alphaproteobacteria</taxon>
        <taxon>Hyphomicrobiales</taxon>
        <taxon>Methylobacteriaceae</taxon>
        <taxon>Methylobacterium</taxon>
    </lineage>
</organism>
<evidence type="ECO:0000259" key="8">
    <source>
        <dbReference type="PROSITE" id="PS50949"/>
    </source>
</evidence>